<evidence type="ECO:0000259" key="1">
    <source>
        <dbReference type="Pfam" id="PF02371"/>
    </source>
</evidence>
<dbReference type="EMBL" id="QRZH01000026">
    <property type="protein sequence ID" value="RGV48211.1"/>
    <property type="molecule type" value="Genomic_DNA"/>
</dbReference>
<dbReference type="Pfam" id="PF02371">
    <property type="entry name" value="Transposase_20"/>
    <property type="match status" value="1"/>
</dbReference>
<protein>
    <recommendedName>
        <fullName evidence="1">Transposase IS116/IS110/IS902 C-terminal domain-containing protein</fullName>
    </recommendedName>
</protein>
<dbReference type="RefSeq" id="WP_122143518.1">
    <property type="nucleotide sequence ID" value="NZ_JAFKPL010000017.1"/>
</dbReference>
<dbReference type="InterPro" id="IPR003346">
    <property type="entry name" value="Transposase_20"/>
</dbReference>
<comment type="caution">
    <text evidence="2">The sequence shown here is derived from an EMBL/GenBank/DDBJ whole genome shotgun (WGS) entry which is preliminary data.</text>
</comment>
<evidence type="ECO:0000313" key="3">
    <source>
        <dbReference type="Proteomes" id="UP000286270"/>
    </source>
</evidence>
<organism evidence="2 3">
    <name type="scientific">Bacteroides fragilis</name>
    <dbReference type="NCBI Taxonomy" id="817"/>
    <lineage>
        <taxon>Bacteria</taxon>
        <taxon>Pseudomonadati</taxon>
        <taxon>Bacteroidota</taxon>
        <taxon>Bacteroidia</taxon>
        <taxon>Bacteroidales</taxon>
        <taxon>Bacteroidaceae</taxon>
        <taxon>Bacteroides</taxon>
    </lineage>
</organism>
<evidence type="ECO:0000313" key="2">
    <source>
        <dbReference type="EMBL" id="RGV48211.1"/>
    </source>
</evidence>
<dbReference type="GO" id="GO:0006313">
    <property type="term" value="P:DNA transposition"/>
    <property type="evidence" value="ECO:0007669"/>
    <property type="project" value="InterPro"/>
</dbReference>
<sequence>MAIPSMSAISLLQLIGELGHDFVGKFENCHMFCSWLNLVPNNKISGGKPLSSKIPKRTNACGQIFQLCANSLKKNMPHNARFLYQQPKIEINNYLIVNWFSLPLQFVKKHLVLLLKSTILWF</sequence>
<gene>
    <name evidence="2" type="ORF">DWW08_21005</name>
</gene>
<dbReference type="Proteomes" id="UP000286270">
    <property type="component" value="Unassembled WGS sequence"/>
</dbReference>
<feature type="domain" description="Transposase IS116/IS110/IS902 C-terminal" evidence="1">
    <location>
        <begin position="1"/>
        <end position="60"/>
    </location>
</feature>
<proteinExistence type="predicted"/>
<reference evidence="2 3" key="1">
    <citation type="submission" date="2018-08" db="EMBL/GenBank/DDBJ databases">
        <title>A genome reference for cultivated species of the human gut microbiota.</title>
        <authorList>
            <person name="Zou Y."/>
            <person name="Xue W."/>
            <person name="Luo G."/>
        </authorList>
    </citation>
    <scope>NUCLEOTIDE SEQUENCE [LARGE SCALE GENOMIC DNA]</scope>
    <source>
        <strain evidence="2 3">AF14-26</strain>
    </source>
</reference>
<dbReference type="GO" id="GO:0003677">
    <property type="term" value="F:DNA binding"/>
    <property type="evidence" value="ECO:0007669"/>
    <property type="project" value="InterPro"/>
</dbReference>
<accession>A0A412XSZ1</accession>
<dbReference type="GO" id="GO:0004803">
    <property type="term" value="F:transposase activity"/>
    <property type="evidence" value="ECO:0007669"/>
    <property type="project" value="InterPro"/>
</dbReference>
<name>A0A412XSZ1_BACFG</name>
<dbReference type="AlphaFoldDB" id="A0A412XSZ1"/>